<gene>
    <name evidence="4" type="ORF">LSTR_LSTR003348</name>
</gene>
<evidence type="ECO:0000313" key="4">
    <source>
        <dbReference type="EMBL" id="RZF40838.1"/>
    </source>
</evidence>
<evidence type="ECO:0000313" key="5">
    <source>
        <dbReference type="Proteomes" id="UP000291343"/>
    </source>
</evidence>
<dbReference type="SUPFAM" id="SSF52058">
    <property type="entry name" value="L domain-like"/>
    <property type="match status" value="2"/>
</dbReference>
<dbReference type="PANTHER" id="PTHR45617:SF165">
    <property type="entry name" value="COMMON DPR-INTERACTING PROTEIN-RELATED"/>
    <property type="match status" value="1"/>
</dbReference>
<dbReference type="InterPro" id="IPR032675">
    <property type="entry name" value="LRR_dom_sf"/>
</dbReference>
<dbReference type="SMART" id="SM00369">
    <property type="entry name" value="LRR_TYP"/>
    <property type="match status" value="12"/>
</dbReference>
<sequence length="603" mass="67468">MGTMLLNASSWLLSTILLVALLPGKAIGMTVGSAVHCAVRREISPCTCRPGDYTATDNTKVTCEGMANFTQVLGALKNRFDATDKIKLTIAYSTLEDLPQLSLQDLGFIIKQLKLSHNNIRDLPGSAFLGLSNVESLTLSENTLQEIPSDVLKHMPHIKTLDLGFCQIENVTNSDFQDVTELRSLMLAGNRISQIDPWAFPKKLRHLHIGNNEITDLNGALKELYDLDWLFFNNNSISTLDGQLPAATPNSNLNALHFGRNKIERFPSDFRNLQSIDRMFGSHNSITALNGALAKSRKMITVDLTHNLISVLQEDDFSETENLEELLLGYNKITFLNSSLLPLHRLRYLNLTHNDMEEFTFQEIRGLTLKYLDLSYNKISKLKGRMENLVEIETRVNQLHLEFNDLESLSGSLNGLTGLEFLNLSHNRLNTISPDDFIGLDNLKCLDISHNQLTTLEETSKTFLPSLEDLKASHNLLTVLERDFQGLPVLCWADLSYNQIYNISVELVEKTQCRFHGVNGTLRIYMSGNPVVCDKSMAKTILAVESKNNTVIHGALDCLPEKAEKAEKAEKEVLPKERPTVLPIAEERVPQPQVISAAQSQPT</sequence>
<keyword evidence="1" id="KW-0433">Leucine-rich repeat</keyword>
<dbReference type="AlphaFoldDB" id="A0A482X5P0"/>
<protein>
    <recommendedName>
        <fullName evidence="6">LRRCT domain-containing protein</fullName>
    </recommendedName>
</protein>
<reference evidence="4 5" key="1">
    <citation type="journal article" date="2017" name="Gigascience">
        <title>Genome sequence of the small brown planthopper, Laodelphax striatellus.</title>
        <authorList>
            <person name="Zhu J."/>
            <person name="Jiang F."/>
            <person name="Wang X."/>
            <person name="Yang P."/>
            <person name="Bao Y."/>
            <person name="Zhao W."/>
            <person name="Wang W."/>
            <person name="Lu H."/>
            <person name="Wang Q."/>
            <person name="Cui N."/>
            <person name="Li J."/>
            <person name="Chen X."/>
            <person name="Luo L."/>
            <person name="Yu J."/>
            <person name="Kang L."/>
            <person name="Cui F."/>
        </authorList>
    </citation>
    <scope>NUCLEOTIDE SEQUENCE [LARGE SCALE GENOMIC DNA]</scope>
    <source>
        <strain evidence="4">Lst14</strain>
    </source>
</reference>
<keyword evidence="2" id="KW-0677">Repeat</keyword>
<organism evidence="4 5">
    <name type="scientific">Laodelphax striatellus</name>
    <name type="common">Small brown planthopper</name>
    <name type="synonym">Delphax striatella</name>
    <dbReference type="NCBI Taxonomy" id="195883"/>
    <lineage>
        <taxon>Eukaryota</taxon>
        <taxon>Metazoa</taxon>
        <taxon>Ecdysozoa</taxon>
        <taxon>Arthropoda</taxon>
        <taxon>Hexapoda</taxon>
        <taxon>Insecta</taxon>
        <taxon>Pterygota</taxon>
        <taxon>Neoptera</taxon>
        <taxon>Paraneoptera</taxon>
        <taxon>Hemiptera</taxon>
        <taxon>Auchenorrhyncha</taxon>
        <taxon>Fulgoroidea</taxon>
        <taxon>Delphacidae</taxon>
        <taxon>Criomorphinae</taxon>
        <taxon>Laodelphax</taxon>
    </lineage>
</organism>
<evidence type="ECO:0008006" key="6">
    <source>
        <dbReference type="Google" id="ProtNLM"/>
    </source>
</evidence>
<dbReference type="EMBL" id="QKKF02017590">
    <property type="protein sequence ID" value="RZF40838.1"/>
    <property type="molecule type" value="Genomic_DNA"/>
</dbReference>
<dbReference type="FunCoup" id="A0A482X5P0">
    <property type="interactions" value="30"/>
</dbReference>
<name>A0A482X5P0_LAOST</name>
<dbReference type="Proteomes" id="UP000291343">
    <property type="component" value="Unassembled WGS sequence"/>
</dbReference>
<dbReference type="STRING" id="195883.A0A482X5P0"/>
<dbReference type="SMR" id="A0A482X5P0"/>
<dbReference type="InParanoid" id="A0A482X5P0"/>
<accession>A0A482X5P0</accession>
<dbReference type="PRINTS" id="PR00019">
    <property type="entry name" value="LEURICHRPT"/>
</dbReference>
<feature type="chain" id="PRO_5019779041" description="LRRCT domain-containing protein" evidence="3">
    <location>
        <begin position="29"/>
        <end position="603"/>
    </location>
</feature>
<keyword evidence="3" id="KW-0732">Signal</keyword>
<evidence type="ECO:0000256" key="1">
    <source>
        <dbReference type="ARBA" id="ARBA00022614"/>
    </source>
</evidence>
<dbReference type="Pfam" id="PF13855">
    <property type="entry name" value="LRR_8"/>
    <property type="match status" value="4"/>
</dbReference>
<dbReference type="OrthoDB" id="442066at2759"/>
<dbReference type="InterPro" id="IPR001611">
    <property type="entry name" value="Leu-rich_rpt"/>
</dbReference>
<keyword evidence="5" id="KW-1185">Reference proteome</keyword>
<feature type="signal peptide" evidence="3">
    <location>
        <begin position="1"/>
        <end position="28"/>
    </location>
</feature>
<dbReference type="SMART" id="SM00365">
    <property type="entry name" value="LRR_SD22"/>
    <property type="match status" value="4"/>
</dbReference>
<dbReference type="InterPro" id="IPR003591">
    <property type="entry name" value="Leu-rich_rpt_typical-subtyp"/>
</dbReference>
<dbReference type="PANTHER" id="PTHR45617">
    <property type="entry name" value="LEUCINE RICH REPEAT FAMILY PROTEIN"/>
    <property type="match status" value="1"/>
</dbReference>
<comment type="caution">
    <text evidence="4">The sequence shown here is derived from an EMBL/GenBank/DDBJ whole genome shotgun (WGS) entry which is preliminary data.</text>
</comment>
<dbReference type="Gene3D" id="3.80.10.10">
    <property type="entry name" value="Ribonuclease Inhibitor"/>
    <property type="match status" value="3"/>
</dbReference>
<dbReference type="PROSITE" id="PS51450">
    <property type="entry name" value="LRR"/>
    <property type="match status" value="5"/>
</dbReference>
<evidence type="ECO:0000256" key="2">
    <source>
        <dbReference type="ARBA" id="ARBA00022737"/>
    </source>
</evidence>
<dbReference type="Pfam" id="PF13516">
    <property type="entry name" value="LRR_6"/>
    <property type="match status" value="1"/>
</dbReference>
<evidence type="ECO:0000256" key="3">
    <source>
        <dbReference type="SAM" id="SignalP"/>
    </source>
</evidence>
<proteinExistence type="predicted"/>